<evidence type="ECO:0000256" key="1">
    <source>
        <dbReference type="ARBA" id="ARBA00004123"/>
    </source>
</evidence>
<gene>
    <name evidence="11" type="ORF">P280DRAFT_208375</name>
</gene>
<comment type="subunit">
    <text evidence="3 10">Component of the Mediator complex.</text>
</comment>
<dbReference type="GO" id="GO:0006355">
    <property type="term" value="P:regulation of DNA-templated transcription"/>
    <property type="evidence" value="ECO:0007669"/>
    <property type="project" value="InterPro"/>
</dbReference>
<dbReference type="EMBL" id="MU006813">
    <property type="protein sequence ID" value="KAF2634853.1"/>
    <property type="molecule type" value="Genomic_DNA"/>
</dbReference>
<keyword evidence="8 10" id="KW-0539">Nucleus</keyword>
<keyword evidence="12" id="KW-1185">Reference proteome</keyword>
<evidence type="ECO:0000256" key="8">
    <source>
        <dbReference type="ARBA" id="ARBA00023242"/>
    </source>
</evidence>
<dbReference type="AlphaFoldDB" id="A0A6A6RIL1"/>
<evidence type="ECO:0000256" key="3">
    <source>
        <dbReference type="ARBA" id="ARBA00011837"/>
    </source>
</evidence>
<evidence type="ECO:0000256" key="10">
    <source>
        <dbReference type="RuleBase" id="RU364129"/>
    </source>
</evidence>
<evidence type="ECO:0000256" key="6">
    <source>
        <dbReference type="ARBA" id="ARBA00023159"/>
    </source>
</evidence>
<evidence type="ECO:0000256" key="5">
    <source>
        <dbReference type="ARBA" id="ARBA00023015"/>
    </source>
</evidence>
<dbReference type="OrthoDB" id="10257739at2759"/>
<proteinExistence type="inferred from homology"/>
<evidence type="ECO:0000313" key="12">
    <source>
        <dbReference type="Proteomes" id="UP000799753"/>
    </source>
</evidence>
<dbReference type="GO" id="GO:0016592">
    <property type="term" value="C:mediator complex"/>
    <property type="evidence" value="ECO:0007669"/>
    <property type="project" value="InterPro"/>
</dbReference>
<dbReference type="PANTHER" id="PTHR13186">
    <property type="entry name" value="MEDIATOR OF RNA POLYMERASE II TRANSCRIPTION SUBUNIT 31"/>
    <property type="match status" value="1"/>
</dbReference>
<comment type="similarity">
    <text evidence="2 10">Belongs to the Mediator complex subunit 31 family.</text>
</comment>
<dbReference type="FunFam" id="1.10.10.1340:FF:000002">
    <property type="entry name" value="Mediator of RNA polymerase II transcription subunit 31"/>
    <property type="match status" value="1"/>
</dbReference>
<evidence type="ECO:0000256" key="4">
    <source>
        <dbReference type="ARBA" id="ARBA00019660"/>
    </source>
</evidence>
<dbReference type="GO" id="GO:0003712">
    <property type="term" value="F:transcription coregulator activity"/>
    <property type="evidence" value="ECO:0007669"/>
    <property type="project" value="InterPro"/>
</dbReference>
<name>A0A6A6RIL1_9PLEO</name>
<evidence type="ECO:0000256" key="9">
    <source>
        <dbReference type="ARBA" id="ARBA00025687"/>
    </source>
</evidence>
<protein>
    <recommendedName>
        <fullName evidence="4 10">Mediator of RNA polymerase II transcription subunit 31</fullName>
    </recommendedName>
</protein>
<organism evidence="11 12">
    <name type="scientific">Massarina eburnea CBS 473.64</name>
    <dbReference type="NCBI Taxonomy" id="1395130"/>
    <lineage>
        <taxon>Eukaryota</taxon>
        <taxon>Fungi</taxon>
        <taxon>Dikarya</taxon>
        <taxon>Ascomycota</taxon>
        <taxon>Pezizomycotina</taxon>
        <taxon>Dothideomycetes</taxon>
        <taxon>Pleosporomycetidae</taxon>
        <taxon>Pleosporales</taxon>
        <taxon>Massarineae</taxon>
        <taxon>Massarinaceae</taxon>
        <taxon>Massarina</taxon>
    </lineage>
</organism>
<sequence>MAASSPEEPHYGGFSRFELELEFVQCLANPGYLSYLAMQKQFEKPEFVAYLGYLQYFRAPRYSKYLHHPGPTLRTLELLQNERFRREIINPELVNQLMIQGQRNAVPDKKD</sequence>
<keyword evidence="6 10" id="KW-0010">Activator</keyword>
<evidence type="ECO:0000256" key="2">
    <source>
        <dbReference type="ARBA" id="ARBA00006378"/>
    </source>
</evidence>
<evidence type="ECO:0000313" key="11">
    <source>
        <dbReference type="EMBL" id="KAF2634853.1"/>
    </source>
</evidence>
<keyword evidence="7 10" id="KW-0804">Transcription</keyword>
<dbReference type="InterPro" id="IPR008831">
    <property type="entry name" value="Mediator_Med31"/>
</dbReference>
<dbReference type="InterPro" id="IPR038089">
    <property type="entry name" value="Med31_sf"/>
</dbReference>
<keyword evidence="5 10" id="KW-0805">Transcription regulation</keyword>
<comment type="function">
    <text evidence="9 10">Component of the Mediator complex, a coactivator involved in the regulated transcription of nearly all RNA polymerase II-dependent genes. Mediator functions as a bridge to convey information from gene-specific regulatory proteins to the basal RNA polymerase II transcription machinery. Mediator is recruited to promoters by direct interactions with regulatory proteins and serves as a scaffold for the assembly of a functional preinitiation complex with RNA polymerase II and the general transcription factors.</text>
</comment>
<comment type="subcellular location">
    <subcellularLocation>
        <location evidence="1 10">Nucleus</location>
    </subcellularLocation>
</comment>
<reference evidence="11" key="1">
    <citation type="journal article" date="2020" name="Stud. Mycol.">
        <title>101 Dothideomycetes genomes: a test case for predicting lifestyles and emergence of pathogens.</title>
        <authorList>
            <person name="Haridas S."/>
            <person name="Albert R."/>
            <person name="Binder M."/>
            <person name="Bloem J."/>
            <person name="Labutti K."/>
            <person name="Salamov A."/>
            <person name="Andreopoulos B."/>
            <person name="Baker S."/>
            <person name="Barry K."/>
            <person name="Bills G."/>
            <person name="Bluhm B."/>
            <person name="Cannon C."/>
            <person name="Castanera R."/>
            <person name="Culley D."/>
            <person name="Daum C."/>
            <person name="Ezra D."/>
            <person name="Gonzalez J."/>
            <person name="Henrissat B."/>
            <person name="Kuo A."/>
            <person name="Liang C."/>
            <person name="Lipzen A."/>
            <person name="Lutzoni F."/>
            <person name="Magnuson J."/>
            <person name="Mondo S."/>
            <person name="Nolan M."/>
            <person name="Ohm R."/>
            <person name="Pangilinan J."/>
            <person name="Park H.-J."/>
            <person name="Ramirez L."/>
            <person name="Alfaro M."/>
            <person name="Sun H."/>
            <person name="Tritt A."/>
            <person name="Yoshinaga Y."/>
            <person name="Zwiers L.-H."/>
            <person name="Turgeon B."/>
            <person name="Goodwin S."/>
            <person name="Spatafora J."/>
            <person name="Crous P."/>
            <person name="Grigoriev I."/>
        </authorList>
    </citation>
    <scope>NUCLEOTIDE SEQUENCE</scope>
    <source>
        <strain evidence="11">CBS 473.64</strain>
    </source>
</reference>
<dbReference type="Proteomes" id="UP000799753">
    <property type="component" value="Unassembled WGS sequence"/>
</dbReference>
<accession>A0A6A6RIL1</accession>
<dbReference type="Pfam" id="PF05669">
    <property type="entry name" value="Med31"/>
    <property type="match status" value="1"/>
</dbReference>
<dbReference type="Gene3D" id="1.10.10.1340">
    <property type="entry name" value="Mediator of RNA polymerase II, submodule Med31 (Soh1)"/>
    <property type="match status" value="1"/>
</dbReference>
<evidence type="ECO:0000256" key="7">
    <source>
        <dbReference type="ARBA" id="ARBA00023163"/>
    </source>
</evidence>